<dbReference type="AlphaFoldDB" id="A0AAP2RH48"/>
<accession>A0AAP2RH48</accession>
<keyword evidence="3" id="KW-1185">Reference proteome</keyword>
<evidence type="ECO:0000313" key="2">
    <source>
        <dbReference type="EMBL" id="MCD2491781.1"/>
    </source>
</evidence>
<protein>
    <submittedName>
        <fullName evidence="2">Uncharacterized protein</fullName>
    </submittedName>
</protein>
<comment type="caution">
    <text evidence="2">The sequence shown here is derived from an EMBL/GenBank/DDBJ whole genome shotgun (WGS) entry which is preliminary data.</text>
</comment>
<keyword evidence="1" id="KW-0732">Signal</keyword>
<gene>
    <name evidence="2" type="ORF">LQE92_03975</name>
</gene>
<dbReference type="Proteomes" id="UP001299265">
    <property type="component" value="Unassembled WGS sequence"/>
</dbReference>
<reference evidence="2 3" key="1">
    <citation type="submission" date="2021-11" db="EMBL/GenBank/DDBJ databases">
        <title>Lacrimispora sp. nov. NSJ-141 isolated from human feces.</title>
        <authorList>
            <person name="Abdugheni R."/>
        </authorList>
    </citation>
    <scope>NUCLEOTIDE SEQUENCE [LARGE SCALE GENOMIC DNA]</scope>
    <source>
        <strain evidence="2 3">NSJ-141</strain>
    </source>
</reference>
<evidence type="ECO:0000313" key="3">
    <source>
        <dbReference type="Proteomes" id="UP001299265"/>
    </source>
</evidence>
<dbReference type="EMBL" id="JAJNOR010000001">
    <property type="protein sequence ID" value="MCD2491781.1"/>
    <property type="molecule type" value="Genomic_DNA"/>
</dbReference>
<sequence>MKRIISILLMCVLAISSFSLVAFADEDDGECVYFDESGVIEEDPIRYDLIGPSPRWIYVNDTTLSLGYDGSNAVCYVYISGLSNCTKISGTLILYQKSGSSYISKGKWSNMSTTSDYLSRSRQIAVPRGYTYKLVFDGTAYGTTGSEPIYLSTESTF</sequence>
<dbReference type="RefSeq" id="WP_231061691.1">
    <property type="nucleotide sequence ID" value="NZ_JAJNOR010000001.1"/>
</dbReference>
<proteinExistence type="predicted"/>
<evidence type="ECO:0000256" key="1">
    <source>
        <dbReference type="SAM" id="SignalP"/>
    </source>
</evidence>
<name>A0AAP2RH48_9FIRM</name>
<feature type="chain" id="PRO_5042866027" evidence="1">
    <location>
        <begin position="25"/>
        <end position="157"/>
    </location>
</feature>
<feature type="signal peptide" evidence="1">
    <location>
        <begin position="1"/>
        <end position="24"/>
    </location>
</feature>
<organism evidence="2 3">
    <name type="scientific">Lientehia hominis</name>
    <dbReference type="NCBI Taxonomy" id="2897778"/>
    <lineage>
        <taxon>Bacteria</taxon>
        <taxon>Bacillati</taxon>
        <taxon>Bacillota</taxon>
        <taxon>Clostridia</taxon>
        <taxon>Lachnospirales</taxon>
        <taxon>Lachnospiraceae</taxon>
        <taxon>Lientehia</taxon>
    </lineage>
</organism>